<dbReference type="OrthoDB" id="10248475at2759"/>
<evidence type="ECO:0000256" key="6">
    <source>
        <dbReference type="ARBA" id="ARBA00023239"/>
    </source>
</evidence>
<evidence type="ECO:0000256" key="10">
    <source>
        <dbReference type="RuleBase" id="RU003956"/>
    </source>
</evidence>
<dbReference type="Gene3D" id="3.40.1050.10">
    <property type="entry name" value="Carbonic anhydrase"/>
    <property type="match status" value="1"/>
</dbReference>
<keyword evidence="12" id="KW-1185">Reference proteome</keyword>
<evidence type="ECO:0000256" key="3">
    <source>
        <dbReference type="ARBA" id="ARBA00014628"/>
    </source>
</evidence>
<evidence type="ECO:0000256" key="5">
    <source>
        <dbReference type="ARBA" id="ARBA00022833"/>
    </source>
</evidence>
<dbReference type="EC" id="4.2.1.1" evidence="2 10"/>
<feature type="binding site" evidence="9">
    <location>
        <position position="102"/>
    </location>
    <ligand>
        <name>Zn(2+)</name>
        <dbReference type="ChEBI" id="CHEBI:29105"/>
    </ligand>
</feature>
<dbReference type="GeneID" id="37070697"/>
<evidence type="ECO:0000256" key="2">
    <source>
        <dbReference type="ARBA" id="ARBA00012925"/>
    </source>
</evidence>
<organism evidence="11 12">
    <name type="scientific">Aspergillus heteromorphus CBS 117.55</name>
    <dbReference type="NCBI Taxonomy" id="1448321"/>
    <lineage>
        <taxon>Eukaryota</taxon>
        <taxon>Fungi</taxon>
        <taxon>Dikarya</taxon>
        <taxon>Ascomycota</taxon>
        <taxon>Pezizomycotina</taxon>
        <taxon>Eurotiomycetes</taxon>
        <taxon>Eurotiomycetidae</taxon>
        <taxon>Eurotiales</taxon>
        <taxon>Aspergillaceae</taxon>
        <taxon>Aspergillus</taxon>
        <taxon>Aspergillus subgen. Circumdati</taxon>
    </lineage>
</organism>
<dbReference type="CDD" id="cd00883">
    <property type="entry name" value="beta_CA_cladeA"/>
    <property type="match status" value="1"/>
</dbReference>
<feature type="binding site" evidence="9">
    <location>
        <position position="105"/>
    </location>
    <ligand>
        <name>Zn(2+)</name>
        <dbReference type="ChEBI" id="CHEBI:29105"/>
    </ligand>
</feature>
<dbReference type="Pfam" id="PF00484">
    <property type="entry name" value="Pro_CA"/>
    <property type="match status" value="1"/>
</dbReference>
<dbReference type="GO" id="GO:0015976">
    <property type="term" value="P:carbon utilization"/>
    <property type="evidence" value="ECO:0007669"/>
    <property type="project" value="InterPro"/>
</dbReference>
<evidence type="ECO:0000256" key="1">
    <source>
        <dbReference type="ARBA" id="ARBA00006217"/>
    </source>
</evidence>
<dbReference type="PANTHER" id="PTHR11002:SF76">
    <property type="entry name" value="CARBONIC ANHYDRASE"/>
    <property type="match status" value="1"/>
</dbReference>
<comment type="caution">
    <text evidence="11">The sequence shown here is derived from an EMBL/GenBank/DDBJ whole genome shotgun (WGS) entry which is preliminary data.</text>
</comment>
<dbReference type="PANTHER" id="PTHR11002">
    <property type="entry name" value="CARBONIC ANHYDRASE"/>
    <property type="match status" value="1"/>
</dbReference>
<dbReference type="AlphaFoldDB" id="A0A317W3P5"/>
<evidence type="ECO:0000313" key="12">
    <source>
        <dbReference type="Proteomes" id="UP000247233"/>
    </source>
</evidence>
<feature type="binding site" evidence="9">
    <location>
        <position position="48"/>
    </location>
    <ligand>
        <name>Zn(2+)</name>
        <dbReference type="ChEBI" id="CHEBI:29105"/>
    </ligand>
</feature>
<proteinExistence type="inferred from homology"/>
<keyword evidence="6 10" id="KW-0456">Lyase</keyword>
<evidence type="ECO:0000256" key="4">
    <source>
        <dbReference type="ARBA" id="ARBA00022723"/>
    </source>
</evidence>
<dbReference type="GO" id="GO:0005737">
    <property type="term" value="C:cytoplasm"/>
    <property type="evidence" value="ECO:0007669"/>
    <property type="project" value="TreeGrafter"/>
</dbReference>
<dbReference type="EMBL" id="MSFL01000014">
    <property type="protein sequence ID" value="PWY80539.1"/>
    <property type="molecule type" value="Genomic_DNA"/>
</dbReference>
<dbReference type="GO" id="GO:0004089">
    <property type="term" value="F:carbonate dehydratase activity"/>
    <property type="evidence" value="ECO:0007669"/>
    <property type="project" value="UniProtKB-UniRule"/>
</dbReference>
<dbReference type="Proteomes" id="UP000247233">
    <property type="component" value="Unassembled WGS sequence"/>
</dbReference>
<dbReference type="VEuPathDB" id="FungiDB:BO70DRAFT_45354"/>
<dbReference type="PROSITE" id="PS00705">
    <property type="entry name" value="PROK_CO2_ANHYDRASE_2"/>
    <property type="match status" value="1"/>
</dbReference>
<name>A0A317W3P5_9EURO</name>
<evidence type="ECO:0000256" key="8">
    <source>
        <dbReference type="ARBA" id="ARBA00048348"/>
    </source>
</evidence>
<protein>
    <recommendedName>
        <fullName evidence="3 10">Carbonic anhydrase</fullName>
        <ecNumber evidence="2 10">4.2.1.1</ecNumber>
    </recommendedName>
    <alternativeName>
        <fullName evidence="7 10">Carbonate dehydratase</fullName>
    </alternativeName>
</protein>
<evidence type="ECO:0000313" key="11">
    <source>
        <dbReference type="EMBL" id="PWY80539.1"/>
    </source>
</evidence>
<dbReference type="RefSeq" id="XP_025398842.1">
    <property type="nucleotide sequence ID" value="XM_025548460.1"/>
</dbReference>
<dbReference type="SMART" id="SM00947">
    <property type="entry name" value="Pro_CA"/>
    <property type="match status" value="1"/>
</dbReference>
<dbReference type="GO" id="GO:0008270">
    <property type="term" value="F:zinc ion binding"/>
    <property type="evidence" value="ECO:0007669"/>
    <property type="project" value="UniProtKB-UniRule"/>
</dbReference>
<dbReference type="FunFam" id="3.40.1050.10:FF:000001">
    <property type="entry name" value="Carbonic anhydrase"/>
    <property type="match status" value="1"/>
</dbReference>
<comment type="similarity">
    <text evidence="1 10">Belongs to the beta-class carbonic anhydrase family.</text>
</comment>
<keyword evidence="5 9" id="KW-0862">Zinc</keyword>
<keyword evidence="4 9" id="KW-0479">Metal-binding</keyword>
<dbReference type="InterPro" id="IPR036874">
    <property type="entry name" value="Carbonic_anhydrase_sf"/>
</dbReference>
<dbReference type="GO" id="GO:0071244">
    <property type="term" value="P:cellular response to carbon dioxide"/>
    <property type="evidence" value="ECO:0007669"/>
    <property type="project" value="TreeGrafter"/>
</dbReference>
<gene>
    <name evidence="11" type="ORF">BO70DRAFT_45354</name>
</gene>
<evidence type="ECO:0000256" key="7">
    <source>
        <dbReference type="ARBA" id="ARBA00031969"/>
    </source>
</evidence>
<dbReference type="InterPro" id="IPR001765">
    <property type="entry name" value="Carbonic_anhydrase"/>
</dbReference>
<evidence type="ECO:0000256" key="9">
    <source>
        <dbReference type="PIRSR" id="PIRSR601765-1"/>
    </source>
</evidence>
<comment type="catalytic activity">
    <reaction evidence="8 10">
        <text>hydrogencarbonate + H(+) = CO2 + H2O</text>
        <dbReference type="Rhea" id="RHEA:10748"/>
        <dbReference type="ChEBI" id="CHEBI:15377"/>
        <dbReference type="ChEBI" id="CHEBI:15378"/>
        <dbReference type="ChEBI" id="CHEBI:16526"/>
        <dbReference type="ChEBI" id="CHEBI:17544"/>
        <dbReference type="EC" id="4.2.1.1"/>
    </reaction>
</comment>
<feature type="binding site" evidence="9">
    <location>
        <position position="46"/>
    </location>
    <ligand>
        <name>Zn(2+)</name>
        <dbReference type="ChEBI" id="CHEBI:29105"/>
    </ligand>
</feature>
<dbReference type="SUPFAM" id="SSF53056">
    <property type="entry name" value="beta-carbonic anhydrase, cab"/>
    <property type="match status" value="1"/>
</dbReference>
<accession>A0A317W3P5</accession>
<dbReference type="STRING" id="1448321.A0A317W3P5"/>
<comment type="function">
    <text evidence="10">Reversible hydration of carbon dioxide.</text>
</comment>
<sequence length="214" mass="23514">MANTTDRFTSALHQNRDWAAQISKEDPSLFPMLANGQHPDILWIGCSDSRCPETTLLGLKPGDVFVHRNIANIIHAGDLSSSAVIEYAVRHLRVKHIVLSGHTSCGGVAAALGNKQLGILDPWLLPLRQLREQNLALLNSLSPDQANLKLVELNVLEGVKLLKQKNVVLDAIHERGLQIHGLIYDVGSGILRQLDTDESEEAIKARLTSFKTDI</sequence>
<comment type="cofactor">
    <cofactor evidence="9">
        <name>Zn(2+)</name>
        <dbReference type="ChEBI" id="CHEBI:29105"/>
    </cofactor>
    <text evidence="9">Binds 1 zinc ion per subunit.</text>
</comment>
<dbReference type="InterPro" id="IPR015892">
    <property type="entry name" value="Carbonic_anhydrase_CS"/>
</dbReference>
<reference evidence="11 12" key="1">
    <citation type="submission" date="2016-12" db="EMBL/GenBank/DDBJ databases">
        <title>The genomes of Aspergillus section Nigri reveals drivers in fungal speciation.</title>
        <authorList>
            <consortium name="DOE Joint Genome Institute"/>
            <person name="Vesth T.C."/>
            <person name="Nybo J."/>
            <person name="Theobald S."/>
            <person name="Brandl J."/>
            <person name="Frisvad J.C."/>
            <person name="Nielsen K.F."/>
            <person name="Lyhne E.K."/>
            <person name="Kogle M.E."/>
            <person name="Kuo A."/>
            <person name="Riley R."/>
            <person name="Clum A."/>
            <person name="Nolan M."/>
            <person name="Lipzen A."/>
            <person name="Salamov A."/>
            <person name="Henrissat B."/>
            <person name="Wiebenga A."/>
            <person name="De Vries R.P."/>
            <person name="Grigoriev I.V."/>
            <person name="Mortensen U.H."/>
            <person name="Andersen M.R."/>
            <person name="Baker S.E."/>
        </authorList>
    </citation>
    <scope>NUCLEOTIDE SEQUENCE [LARGE SCALE GENOMIC DNA]</scope>
    <source>
        <strain evidence="11 12">CBS 117.55</strain>
    </source>
</reference>
<dbReference type="GO" id="GO:0034599">
    <property type="term" value="P:cellular response to oxidative stress"/>
    <property type="evidence" value="ECO:0007669"/>
    <property type="project" value="TreeGrafter"/>
</dbReference>